<dbReference type="GO" id="GO:0005634">
    <property type="term" value="C:nucleus"/>
    <property type="evidence" value="ECO:0007669"/>
    <property type="project" value="UniProtKB-SubCell"/>
</dbReference>
<dbReference type="GO" id="GO:0003700">
    <property type="term" value="F:DNA-binding transcription factor activity"/>
    <property type="evidence" value="ECO:0007669"/>
    <property type="project" value="InterPro"/>
</dbReference>
<organism evidence="8 9">
    <name type="scientific">Actinidia rufa</name>
    <dbReference type="NCBI Taxonomy" id="165716"/>
    <lineage>
        <taxon>Eukaryota</taxon>
        <taxon>Viridiplantae</taxon>
        <taxon>Streptophyta</taxon>
        <taxon>Embryophyta</taxon>
        <taxon>Tracheophyta</taxon>
        <taxon>Spermatophyta</taxon>
        <taxon>Magnoliopsida</taxon>
        <taxon>eudicotyledons</taxon>
        <taxon>Gunneridae</taxon>
        <taxon>Pentapetalae</taxon>
        <taxon>asterids</taxon>
        <taxon>Ericales</taxon>
        <taxon>Actinidiaceae</taxon>
        <taxon>Actinidia</taxon>
    </lineage>
</organism>
<name>A0A7J0DF34_9ERIC</name>
<evidence type="ECO:0000256" key="2">
    <source>
        <dbReference type="ARBA" id="ARBA00023015"/>
    </source>
</evidence>
<keyword evidence="4" id="KW-0804">Transcription</keyword>
<evidence type="ECO:0000313" key="8">
    <source>
        <dbReference type="EMBL" id="GFS33926.1"/>
    </source>
</evidence>
<dbReference type="PANTHER" id="PTHR31221">
    <property type="entry name" value="WRKY TRANSCRIPTION FACTOR PROTEIN 1-RELATED"/>
    <property type="match status" value="1"/>
</dbReference>
<dbReference type="InterPro" id="IPR003657">
    <property type="entry name" value="WRKY_dom"/>
</dbReference>
<dbReference type="OrthoDB" id="1915472at2759"/>
<comment type="subcellular location">
    <subcellularLocation>
        <location evidence="1">Nucleus</location>
    </subcellularLocation>
</comment>
<evidence type="ECO:0000256" key="6">
    <source>
        <dbReference type="SAM" id="MobiDB-lite"/>
    </source>
</evidence>
<reference evidence="9" key="1">
    <citation type="submission" date="2019-07" db="EMBL/GenBank/DDBJ databases">
        <title>De Novo Assembly of kiwifruit Actinidia rufa.</title>
        <authorList>
            <person name="Sugita-Konishi S."/>
            <person name="Sato K."/>
            <person name="Mori E."/>
            <person name="Abe Y."/>
            <person name="Kisaki G."/>
            <person name="Hamano K."/>
            <person name="Suezawa K."/>
            <person name="Otani M."/>
            <person name="Fukuda T."/>
            <person name="Manabe T."/>
            <person name="Gomi K."/>
            <person name="Tabuchi M."/>
            <person name="Akimitsu K."/>
            <person name="Kataoka I."/>
        </authorList>
    </citation>
    <scope>NUCLEOTIDE SEQUENCE [LARGE SCALE GENOMIC DNA]</scope>
    <source>
        <strain evidence="9">cv. Fuchu</strain>
    </source>
</reference>
<dbReference type="Proteomes" id="UP000585474">
    <property type="component" value="Unassembled WGS sequence"/>
</dbReference>
<evidence type="ECO:0000256" key="4">
    <source>
        <dbReference type="ARBA" id="ARBA00023163"/>
    </source>
</evidence>
<dbReference type="InterPro" id="IPR036576">
    <property type="entry name" value="WRKY_dom_sf"/>
</dbReference>
<dbReference type="PROSITE" id="PS50811">
    <property type="entry name" value="WRKY"/>
    <property type="match status" value="1"/>
</dbReference>
<dbReference type="GO" id="GO:0043565">
    <property type="term" value="F:sequence-specific DNA binding"/>
    <property type="evidence" value="ECO:0007669"/>
    <property type="project" value="InterPro"/>
</dbReference>
<feature type="compositionally biased region" description="Basic residues" evidence="6">
    <location>
        <begin position="48"/>
        <end position="60"/>
    </location>
</feature>
<protein>
    <submittedName>
        <fullName evidence="8">WRKY DNA-binding protein 75</fullName>
    </submittedName>
</protein>
<dbReference type="SMART" id="SM00774">
    <property type="entry name" value="WRKY"/>
    <property type="match status" value="1"/>
</dbReference>
<evidence type="ECO:0000313" key="9">
    <source>
        <dbReference type="Proteomes" id="UP000585474"/>
    </source>
</evidence>
<keyword evidence="2" id="KW-0805">Transcription regulation</keyword>
<accession>A0A7J0DF34</accession>
<dbReference type="PANTHER" id="PTHR31221:SF83">
    <property type="entry name" value="WRKY TRANSCRIPTION FACTOR 75-RELATED"/>
    <property type="match status" value="1"/>
</dbReference>
<dbReference type="AlphaFoldDB" id="A0A7J0DF34"/>
<evidence type="ECO:0000256" key="1">
    <source>
        <dbReference type="ARBA" id="ARBA00004123"/>
    </source>
</evidence>
<dbReference type="Pfam" id="PF03106">
    <property type="entry name" value="WRKY"/>
    <property type="match status" value="2"/>
</dbReference>
<evidence type="ECO:0000256" key="5">
    <source>
        <dbReference type="ARBA" id="ARBA00023242"/>
    </source>
</evidence>
<dbReference type="EMBL" id="BJWL01000200">
    <property type="protein sequence ID" value="GFS33926.1"/>
    <property type="molecule type" value="Genomic_DNA"/>
</dbReference>
<feature type="domain" description="WRKY" evidence="7">
    <location>
        <begin position="67"/>
        <end position="241"/>
    </location>
</feature>
<dbReference type="InterPro" id="IPR044810">
    <property type="entry name" value="WRKY_plant"/>
</dbReference>
<evidence type="ECO:0000259" key="7">
    <source>
        <dbReference type="PROSITE" id="PS50811"/>
    </source>
</evidence>
<keyword evidence="9" id="KW-1185">Reference proteome</keyword>
<sequence length="260" mass="29302">MVNSHAYNDSFQGDKADGYCNMGVPNFSDVSQSQSFVGTESTNEVKSGKKKGEKKVRKPKYAFQTRSQVDILDDGYRWRKYGQKAVKNNKFPSSHIRSARQHLRYLTLINGLLHFSLKCMHLHTEVPASSHRGAPHPPLGCATKYITLLRTYLKASPCTLIPLQILQVPLVQLLLPLSILLASTTRPLSDSSSPCLNIIPGRSYYRCIHQGCHVKKQVQRLSKDEGVVVTTYEGMHSHPINKSTDNFEHILTQMQIYTAF</sequence>
<evidence type="ECO:0000256" key="3">
    <source>
        <dbReference type="ARBA" id="ARBA00023125"/>
    </source>
</evidence>
<gene>
    <name evidence="8" type="ORF">Acr_00g0031290</name>
</gene>
<keyword evidence="3 8" id="KW-0238">DNA-binding</keyword>
<dbReference type="Gene3D" id="2.20.25.80">
    <property type="entry name" value="WRKY domain"/>
    <property type="match status" value="2"/>
</dbReference>
<keyword evidence="5" id="KW-0539">Nucleus</keyword>
<feature type="compositionally biased region" description="Polar residues" evidence="6">
    <location>
        <begin position="33"/>
        <end position="42"/>
    </location>
</feature>
<comment type="caution">
    <text evidence="8">The sequence shown here is derived from an EMBL/GenBank/DDBJ whole genome shotgun (WGS) entry which is preliminary data.</text>
</comment>
<proteinExistence type="predicted"/>
<feature type="region of interest" description="Disordered" evidence="6">
    <location>
        <begin position="33"/>
        <end position="60"/>
    </location>
</feature>
<dbReference type="SUPFAM" id="SSF118290">
    <property type="entry name" value="WRKY DNA-binding domain"/>
    <property type="match status" value="2"/>
</dbReference>